<dbReference type="EMBL" id="JAATLM010000001">
    <property type="protein sequence ID" value="NIZ69308.1"/>
    <property type="molecule type" value="Genomic_DNA"/>
</dbReference>
<dbReference type="RefSeq" id="WP_167695402.1">
    <property type="nucleotide sequence ID" value="NZ_CP118181.1"/>
</dbReference>
<protein>
    <submittedName>
        <fullName evidence="1">Uncharacterized protein</fullName>
    </submittedName>
</protein>
<reference evidence="1" key="1">
    <citation type="submission" date="2020-03" db="EMBL/GenBank/DDBJ databases">
        <title>Spirochaetal bacteria isolated from arthropods constitute a novel genus Entomospira genus novum within the order Spirochaetales.</title>
        <authorList>
            <person name="Grana-Miraglia L."/>
            <person name="Sikutova S."/>
            <person name="Fingerle V."/>
            <person name="Sing A."/>
            <person name="Castillo-Ramirez S."/>
            <person name="Margos G."/>
            <person name="Rudolf I."/>
        </authorList>
    </citation>
    <scope>NUCLEOTIDE SEQUENCE</scope>
    <source>
        <strain evidence="1">BR149</strain>
    </source>
</reference>
<dbReference type="Proteomes" id="UP000778951">
    <property type="component" value="Unassembled WGS sequence"/>
</dbReference>
<sequence>MKLNITYILSTTYNVVVPSLRISIGEHLLFIKHFDDPAKAYALVDGALVKGLDYFSLDESNLWLELGKIYFKY</sequence>
<dbReference type="AlphaFoldDB" id="A0A968KVN0"/>
<organism evidence="1 2">
    <name type="scientific">Entomospira culicis</name>
    <dbReference type="NCBI Taxonomy" id="2719989"/>
    <lineage>
        <taxon>Bacteria</taxon>
        <taxon>Pseudomonadati</taxon>
        <taxon>Spirochaetota</taxon>
        <taxon>Spirochaetia</taxon>
        <taxon>Spirochaetales</taxon>
        <taxon>Spirochaetaceae</taxon>
        <taxon>Entomospira</taxon>
    </lineage>
</organism>
<keyword evidence="2" id="KW-1185">Reference proteome</keyword>
<accession>A0A968KVN0</accession>
<proteinExistence type="predicted"/>
<name>A0A968KVN0_9SPIO</name>
<evidence type="ECO:0000313" key="2">
    <source>
        <dbReference type="Proteomes" id="UP000778951"/>
    </source>
</evidence>
<gene>
    <name evidence="1" type="ORF">HCT48_03650</name>
</gene>
<evidence type="ECO:0000313" key="1">
    <source>
        <dbReference type="EMBL" id="NIZ69308.1"/>
    </source>
</evidence>
<comment type="caution">
    <text evidence="1">The sequence shown here is derived from an EMBL/GenBank/DDBJ whole genome shotgun (WGS) entry which is preliminary data.</text>
</comment>